<name>A0ABX4USI6_9ACTO</name>
<accession>A0ABX4USI6</accession>
<organism evidence="1 2">
    <name type="scientific">Varibaculum cambriense</name>
    <dbReference type="NCBI Taxonomy" id="184870"/>
    <lineage>
        <taxon>Bacteria</taxon>
        <taxon>Bacillati</taxon>
        <taxon>Actinomycetota</taxon>
        <taxon>Actinomycetes</taxon>
        <taxon>Actinomycetales</taxon>
        <taxon>Actinomycetaceae</taxon>
        <taxon>Varibaculum</taxon>
    </lineage>
</organism>
<proteinExistence type="predicted"/>
<evidence type="ECO:0000313" key="1">
    <source>
        <dbReference type="EMBL" id="PMB89296.1"/>
    </source>
</evidence>
<sequence>MDIEELEALSESLTTDSSDAVEIWEHCGKWERKELEPYGICEFFPAMWKLFVDSPIANCGESIEDYDTDGIVKELVGYNHHAGYYYVKDVPDYWDVIENHFLGERK</sequence>
<reference evidence="1 2" key="1">
    <citation type="submission" date="2017-09" db="EMBL/GenBank/DDBJ databases">
        <title>Bacterial strain isolated from the female urinary microbiota.</title>
        <authorList>
            <person name="Thomas-White K."/>
            <person name="Kumar N."/>
            <person name="Forster S."/>
            <person name="Putonti C."/>
            <person name="Lawley T."/>
            <person name="Wolfe A.J."/>
        </authorList>
    </citation>
    <scope>NUCLEOTIDE SEQUENCE [LARGE SCALE GENOMIC DNA]</scope>
    <source>
        <strain evidence="1 2">UMB0744</strain>
    </source>
</reference>
<keyword evidence="2" id="KW-1185">Reference proteome</keyword>
<evidence type="ECO:0008006" key="3">
    <source>
        <dbReference type="Google" id="ProtNLM"/>
    </source>
</evidence>
<dbReference type="EMBL" id="PNGC01000002">
    <property type="protein sequence ID" value="PMB89296.1"/>
    <property type="molecule type" value="Genomic_DNA"/>
</dbReference>
<dbReference type="Proteomes" id="UP000243201">
    <property type="component" value="Unassembled WGS sequence"/>
</dbReference>
<evidence type="ECO:0000313" key="2">
    <source>
        <dbReference type="Proteomes" id="UP000243201"/>
    </source>
</evidence>
<comment type="caution">
    <text evidence="1">The sequence shown here is derived from an EMBL/GenBank/DDBJ whole genome shotgun (WGS) entry which is preliminary data.</text>
</comment>
<dbReference type="RefSeq" id="WP_102184342.1">
    <property type="nucleotide sequence ID" value="NZ_PNGC01000002.1"/>
</dbReference>
<protein>
    <recommendedName>
        <fullName evidence="3">SMI1/KNR4 family protein</fullName>
    </recommendedName>
</protein>
<gene>
    <name evidence="1" type="ORF">CJ240_05885</name>
</gene>